<dbReference type="GO" id="GO:0048312">
    <property type="term" value="P:intracellular distribution of mitochondria"/>
    <property type="evidence" value="ECO:0007669"/>
    <property type="project" value="TreeGrafter"/>
</dbReference>
<evidence type="ECO:0000259" key="5">
    <source>
        <dbReference type="PROSITE" id="PS51718"/>
    </source>
</evidence>
<dbReference type="InterPro" id="IPR020850">
    <property type="entry name" value="GED_dom"/>
</dbReference>
<dbReference type="PANTHER" id="PTHR11566:SF66">
    <property type="entry name" value="INTERFERON-INDUCED GTP-BINDING PROTEIN MX"/>
    <property type="match status" value="1"/>
</dbReference>
<dbReference type="InterPro" id="IPR030381">
    <property type="entry name" value="G_DYNAMIN_dom"/>
</dbReference>
<evidence type="ECO:0000256" key="2">
    <source>
        <dbReference type="ARBA" id="ARBA00023134"/>
    </source>
</evidence>
<dbReference type="SUPFAM" id="SSF52540">
    <property type="entry name" value="P-loop containing nucleoside triphosphate hydrolases"/>
    <property type="match status" value="1"/>
</dbReference>
<evidence type="ECO:0000313" key="6">
    <source>
        <dbReference type="EMBL" id="SMY29303.1"/>
    </source>
</evidence>
<dbReference type="FunFam" id="3.40.50.300:FF:001425">
    <property type="entry name" value="Dynamin GTPase, putative"/>
    <property type="match status" value="1"/>
</dbReference>
<dbReference type="GO" id="GO:0005874">
    <property type="term" value="C:microtubule"/>
    <property type="evidence" value="ECO:0007669"/>
    <property type="project" value="TreeGrafter"/>
</dbReference>
<evidence type="ECO:0008006" key="8">
    <source>
        <dbReference type="Google" id="ProtNLM"/>
    </source>
</evidence>
<gene>
    <name evidence="6" type="ORF">ZT1A5_G10750</name>
</gene>
<reference evidence="6 7" key="1">
    <citation type="submission" date="2016-10" db="EMBL/GenBank/DDBJ databases">
        <authorList>
            <person name="Varghese N."/>
        </authorList>
    </citation>
    <scope>NUCLEOTIDE SEQUENCE [LARGE SCALE GENOMIC DNA]</scope>
</reference>
<dbReference type="GO" id="GO:0016020">
    <property type="term" value="C:membrane"/>
    <property type="evidence" value="ECO:0007669"/>
    <property type="project" value="TreeGrafter"/>
</dbReference>
<evidence type="ECO:0000256" key="1">
    <source>
        <dbReference type="ARBA" id="ARBA00022741"/>
    </source>
</evidence>
<dbReference type="GO" id="GO:0005739">
    <property type="term" value="C:mitochondrion"/>
    <property type="evidence" value="ECO:0007669"/>
    <property type="project" value="TreeGrafter"/>
</dbReference>
<feature type="domain" description="Dynamin-type G" evidence="5">
    <location>
        <begin position="52"/>
        <end position="345"/>
    </location>
</feature>
<dbReference type="Gene3D" id="3.40.50.300">
    <property type="entry name" value="P-loop containing nucleotide triphosphate hydrolases"/>
    <property type="match status" value="1"/>
</dbReference>
<evidence type="ECO:0000313" key="7">
    <source>
        <dbReference type="Proteomes" id="UP000215453"/>
    </source>
</evidence>
<dbReference type="GO" id="GO:0000266">
    <property type="term" value="P:mitochondrial fission"/>
    <property type="evidence" value="ECO:0007669"/>
    <property type="project" value="TreeGrafter"/>
</dbReference>
<accession>A0A1Y6LY24</accession>
<feature type="region of interest" description="Disordered" evidence="3">
    <location>
        <begin position="726"/>
        <end position="746"/>
    </location>
</feature>
<dbReference type="PROSITE" id="PS51388">
    <property type="entry name" value="GED"/>
    <property type="match status" value="1"/>
</dbReference>
<dbReference type="InterPro" id="IPR001401">
    <property type="entry name" value="Dynamin_GTPase"/>
</dbReference>
<dbReference type="SMART" id="SM00053">
    <property type="entry name" value="DYNc"/>
    <property type="match status" value="1"/>
</dbReference>
<sequence length="746" mass="84303">MPPKAKLPKKAQPIASNASLLNSASLNGLHNTDCRTMLKLVDALQACRLGTMLALPQLVVCGDQSSGKSSVLEAITEVPFPRKENLCTRFATEIIMRTDETPSIRARIIPDGQLPTKEHDRLTLFNRTITDFDEFEQLIDDATDHMGLPPVAQDGKKAKVIKAFSRNVLSIEISGPDRLPLTLVDLPGLIHTKTAVQTDEDKKLIHRLVDDYLKEERTIVLAVAAASSDIANMMIFDKCSKVDPAGARTLGIITKMDRLPAKSTAEADWLKNARNENIDLQLGWYLLKNRSDEEAAISFDERNKSETEFFDQGSYKAFPKSNKGIESLRTRIAELVFEEGKRRLPKIREDAQKKLEEVIKDLKLLGDERSNVFEQRRLLMKISVDFENIVTRASEEHYEHDFFRIIDKDAVTRDAKQLCATKSKLQRDFDSQMVKYGHKNVFPQAKEASAINDLQDDASIEKWDIKLKQDTLSSKQAVRWVSELHAKTQGREMPGNFNSSLVSHLFHEQSMNWGVIAEAHILKIDHICTALVVAVISHVAPLRLANSLFDRRFNAILDRRYHDAHAELKRLLEDRKAPVSIHDQSFAADVKARDQRRHQAQLDEAIRNGYSAIPITAPIKQDTATIMASKALDQLVVVYEHQRRTFINNVTQQVIERHLLHGLAEEIFTPTIVSEMSDEEISKLAKEPDEVAKQRAELKEQKSILEDSRKAFLKVLNPSISIEDGVIGEGEGRDEGPKRLRRSFMG</sequence>
<protein>
    <recommendedName>
        <fullName evidence="8">GED domain-containing protein</fullName>
    </recommendedName>
</protein>
<dbReference type="GO" id="GO:0016559">
    <property type="term" value="P:peroxisome fission"/>
    <property type="evidence" value="ECO:0007669"/>
    <property type="project" value="TreeGrafter"/>
</dbReference>
<evidence type="ECO:0000259" key="4">
    <source>
        <dbReference type="PROSITE" id="PS51388"/>
    </source>
</evidence>
<dbReference type="Pfam" id="PF01031">
    <property type="entry name" value="Dynamin_M"/>
    <property type="match status" value="1"/>
</dbReference>
<dbReference type="CDD" id="cd08771">
    <property type="entry name" value="DLP_1"/>
    <property type="match status" value="1"/>
</dbReference>
<feature type="domain" description="GED" evidence="4">
    <location>
        <begin position="628"/>
        <end position="720"/>
    </location>
</feature>
<evidence type="ECO:0000256" key="3">
    <source>
        <dbReference type="SAM" id="MobiDB-lite"/>
    </source>
</evidence>
<dbReference type="InterPro" id="IPR045063">
    <property type="entry name" value="Dynamin_N"/>
</dbReference>
<dbReference type="Proteomes" id="UP000215453">
    <property type="component" value="Chromosome 12"/>
</dbReference>
<keyword evidence="1" id="KW-0547">Nucleotide-binding</keyword>
<dbReference type="PROSITE" id="PS51718">
    <property type="entry name" value="G_DYNAMIN_2"/>
    <property type="match status" value="1"/>
</dbReference>
<dbReference type="EMBL" id="LT882687">
    <property type="protein sequence ID" value="SMY29303.1"/>
    <property type="molecule type" value="Genomic_DNA"/>
</dbReference>
<dbReference type="GO" id="GO:0005525">
    <property type="term" value="F:GTP binding"/>
    <property type="evidence" value="ECO:0007669"/>
    <property type="project" value="InterPro"/>
</dbReference>
<dbReference type="PANTHER" id="PTHR11566">
    <property type="entry name" value="DYNAMIN"/>
    <property type="match status" value="1"/>
</dbReference>
<dbReference type="Pfam" id="PF00350">
    <property type="entry name" value="Dynamin_N"/>
    <property type="match status" value="1"/>
</dbReference>
<proteinExistence type="predicted"/>
<dbReference type="GO" id="GO:0006897">
    <property type="term" value="P:endocytosis"/>
    <property type="evidence" value="ECO:0007669"/>
    <property type="project" value="TreeGrafter"/>
</dbReference>
<dbReference type="GO" id="GO:0003924">
    <property type="term" value="F:GTPase activity"/>
    <property type="evidence" value="ECO:0007669"/>
    <property type="project" value="InterPro"/>
</dbReference>
<dbReference type="InterPro" id="IPR027417">
    <property type="entry name" value="P-loop_NTPase"/>
</dbReference>
<keyword evidence="2" id="KW-0342">GTP-binding</keyword>
<dbReference type="GO" id="GO:0008017">
    <property type="term" value="F:microtubule binding"/>
    <property type="evidence" value="ECO:0007669"/>
    <property type="project" value="TreeGrafter"/>
</dbReference>
<name>A0A1Y6LY24_ZYMTR</name>
<dbReference type="PRINTS" id="PR00195">
    <property type="entry name" value="DYNAMIN"/>
</dbReference>
<organism evidence="6 7">
    <name type="scientific">Zymoseptoria tritici ST99CH_1A5</name>
    <dbReference type="NCBI Taxonomy" id="1276529"/>
    <lineage>
        <taxon>Eukaryota</taxon>
        <taxon>Fungi</taxon>
        <taxon>Dikarya</taxon>
        <taxon>Ascomycota</taxon>
        <taxon>Pezizomycotina</taxon>
        <taxon>Dothideomycetes</taxon>
        <taxon>Dothideomycetidae</taxon>
        <taxon>Mycosphaerellales</taxon>
        <taxon>Mycosphaerellaceae</taxon>
        <taxon>Zymoseptoria</taxon>
    </lineage>
</organism>
<dbReference type="InterPro" id="IPR022812">
    <property type="entry name" value="Dynamin"/>
</dbReference>
<dbReference type="AlphaFoldDB" id="A0A1Y6LY24"/>
<dbReference type="InterPro" id="IPR000375">
    <property type="entry name" value="Dynamin_stalk"/>
</dbReference>